<evidence type="ECO:0000313" key="2">
    <source>
        <dbReference type="EMBL" id="RLE48388.1"/>
    </source>
</evidence>
<evidence type="ECO:0000313" key="5">
    <source>
        <dbReference type="Proteomes" id="UP000278475"/>
    </source>
</evidence>
<comment type="caution">
    <text evidence="3">The sequence shown here is derived from an EMBL/GenBank/DDBJ whole genome shotgun (WGS) entry which is preliminary data.</text>
</comment>
<dbReference type="EMBL" id="QMQV01000079">
    <property type="protein sequence ID" value="RLE48388.1"/>
    <property type="molecule type" value="Genomic_DNA"/>
</dbReference>
<gene>
    <name evidence="2" type="ORF">DRJ31_07415</name>
    <name evidence="3" type="ORF">DRJ33_05935</name>
</gene>
<dbReference type="InterPro" id="IPR002789">
    <property type="entry name" value="HerA_central"/>
</dbReference>
<evidence type="ECO:0000313" key="4">
    <source>
        <dbReference type="Proteomes" id="UP000272051"/>
    </source>
</evidence>
<proteinExistence type="predicted"/>
<dbReference type="SUPFAM" id="SSF52540">
    <property type="entry name" value="P-loop containing nucleoside triphosphate hydrolases"/>
    <property type="match status" value="1"/>
</dbReference>
<organism evidence="3 4">
    <name type="scientific">Thermoproteota archaeon</name>
    <dbReference type="NCBI Taxonomy" id="2056631"/>
    <lineage>
        <taxon>Archaea</taxon>
        <taxon>Thermoproteota</taxon>
    </lineage>
</organism>
<reference evidence="4 5" key="1">
    <citation type="submission" date="2018-06" db="EMBL/GenBank/DDBJ databases">
        <title>Extensive metabolic versatility and redundancy in microbially diverse, dynamic hydrothermal sediments.</title>
        <authorList>
            <person name="Dombrowski N."/>
            <person name="Teske A."/>
            <person name="Baker B.J."/>
        </authorList>
    </citation>
    <scope>NUCLEOTIDE SEQUENCE [LARGE SCALE GENOMIC DNA]</scope>
    <source>
        <strain evidence="3">B34_G17</strain>
        <strain evidence="2">B66_G16</strain>
    </source>
</reference>
<dbReference type="Pfam" id="PF01935">
    <property type="entry name" value="DUF87"/>
    <property type="match status" value="1"/>
</dbReference>
<protein>
    <recommendedName>
        <fullName evidence="1">Helicase HerA central domain-containing protein</fullName>
    </recommendedName>
</protein>
<dbReference type="InterPro" id="IPR027417">
    <property type="entry name" value="P-loop_NTPase"/>
</dbReference>
<dbReference type="AlphaFoldDB" id="A0A497EWH1"/>
<name>A0A497EWH1_9CREN</name>
<evidence type="ECO:0000313" key="3">
    <source>
        <dbReference type="EMBL" id="RLE51449.1"/>
    </source>
</evidence>
<accession>A0A497EWH1</accession>
<dbReference type="Proteomes" id="UP000278475">
    <property type="component" value="Unassembled WGS sequence"/>
</dbReference>
<dbReference type="Gene3D" id="3.40.50.300">
    <property type="entry name" value="P-loop containing nucleotide triphosphate hydrolases"/>
    <property type="match status" value="1"/>
</dbReference>
<dbReference type="Proteomes" id="UP000272051">
    <property type="component" value="Unassembled WGS sequence"/>
</dbReference>
<sequence>MLSLRARDVVGRKVLIIGDVGVGKTSLTARLLEELLAMNLRDIVVIDLAPSHAMLRGVRVGSRLREYTFAVKEVRYIAVDGIKAPRLEAKSADELLKLVEENRRLITPIFKEYLEKPSEALIVNDLSIFFHFGEVNDILKCAGACKTFIANAYYGEKLRNDYGTSISIREKMCVEELMKYMDLVVKL</sequence>
<evidence type="ECO:0000259" key="1">
    <source>
        <dbReference type="Pfam" id="PF01935"/>
    </source>
</evidence>
<dbReference type="EMBL" id="QMQX01000109">
    <property type="protein sequence ID" value="RLE51449.1"/>
    <property type="molecule type" value="Genomic_DNA"/>
</dbReference>
<feature type="domain" description="Helicase HerA central" evidence="1">
    <location>
        <begin position="3"/>
        <end position="67"/>
    </location>
</feature>